<protein>
    <submittedName>
        <fullName evidence="1">Uncharacterized protein</fullName>
    </submittedName>
</protein>
<feature type="non-terminal residue" evidence="1">
    <location>
        <position position="1"/>
    </location>
</feature>
<gene>
    <name evidence="1" type="ORF">BDN72DRAFT_741027</name>
</gene>
<accession>A0ACD3A302</accession>
<organism evidence="1 2">
    <name type="scientific">Pluteus cervinus</name>
    <dbReference type="NCBI Taxonomy" id="181527"/>
    <lineage>
        <taxon>Eukaryota</taxon>
        <taxon>Fungi</taxon>
        <taxon>Dikarya</taxon>
        <taxon>Basidiomycota</taxon>
        <taxon>Agaricomycotina</taxon>
        <taxon>Agaricomycetes</taxon>
        <taxon>Agaricomycetidae</taxon>
        <taxon>Agaricales</taxon>
        <taxon>Pluteineae</taxon>
        <taxon>Pluteaceae</taxon>
        <taxon>Pluteus</taxon>
    </lineage>
</organism>
<reference evidence="1 2" key="1">
    <citation type="journal article" date="2019" name="Nat. Ecol. Evol.">
        <title>Megaphylogeny resolves global patterns of mushroom evolution.</title>
        <authorList>
            <person name="Varga T."/>
            <person name="Krizsan K."/>
            <person name="Foldi C."/>
            <person name="Dima B."/>
            <person name="Sanchez-Garcia M."/>
            <person name="Sanchez-Ramirez S."/>
            <person name="Szollosi G.J."/>
            <person name="Szarkandi J.G."/>
            <person name="Papp V."/>
            <person name="Albert L."/>
            <person name="Andreopoulos W."/>
            <person name="Angelini C."/>
            <person name="Antonin V."/>
            <person name="Barry K.W."/>
            <person name="Bougher N.L."/>
            <person name="Buchanan P."/>
            <person name="Buyck B."/>
            <person name="Bense V."/>
            <person name="Catcheside P."/>
            <person name="Chovatia M."/>
            <person name="Cooper J."/>
            <person name="Damon W."/>
            <person name="Desjardin D."/>
            <person name="Finy P."/>
            <person name="Geml J."/>
            <person name="Haridas S."/>
            <person name="Hughes K."/>
            <person name="Justo A."/>
            <person name="Karasinski D."/>
            <person name="Kautmanova I."/>
            <person name="Kiss B."/>
            <person name="Kocsube S."/>
            <person name="Kotiranta H."/>
            <person name="LaButti K.M."/>
            <person name="Lechner B.E."/>
            <person name="Liimatainen K."/>
            <person name="Lipzen A."/>
            <person name="Lukacs Z."/>
            <person name="Mihaltcheva S."/>
            <person name="Morgado L.N."/>
            <person name="Niskanen T."/>
            <person name="Noordeloos M.E."/>
            <person name="Ohm R.A."/>
            <person name="Ortiz-Santana B."/>
            <person name="Ovrebo C."/>
            <person name="Racz N."/>
            <person name="Riley R."/>
            <person name="Savchenko A."/>
            <person name="Shiryaev A."/>
            <person name="Soop K."/>
            <person name="Spirin V."/>
            <person name="Szebenyi C."/>
            <person name="Tomsovsky M."/>
            <person name="Tulloss R.E."/>
            <person name="Uehling J."/>
            <person name="Grigoriev I.V."/>
            <person name="Vagvolgyi C."/>
            <person name="Papp T."/>
            <person name="Martin F.M."/>
            <person name="Miettinen O."/>
            <person name="Hibbett D.S."/>
            <person name="Nagy L.G."/>
        </authorList>
    </citation>
    <scope>NUCLEOTIDE SEQUENCE [LARGE SCALE GENOMIC DNA]</scope>
    <source>
        <strain evidence="1 2">NL-1719</strain>
    </source>
</reference>
<feature type="non-terminal residue" evidence="1">
    <location>
        <position position="152"/>
    </location>
</feature>
<dbReference type="EMBL" id="ML208844">
    <property type="protein sequence ID" value="TFK60024.1"/>
    <property type="molecule type" value="Genomic_DNA"/>
</dbReference>
<name>A0ACD3A302_9AGAR</name>
<proteinExistence type="predicted"/>
<keyword evidence="2" id="KW-1185">Reference proteome</keyword>
<evidence type="ECO:0000313" key="2">
    <source>
        <dbReference type="Proteomes" id="UP000308600"/>
    </source>
</evidence>
<dbReference type="Proteomes" id="UP000308600">
    <property type="component" value="Unassembled WGS sequence"/>
</dbReference>
<sequence>IVLQPWINVRDIFLEEDLWHDGLMGFDPNVCSGCAGTSAFYRCKECQGGELLCQPCMVSTHKRNGLHQIEVGNTFFNGVFFEFSTLKSLGFRFQLGHKLGAVCPDPKPSTEDDFIVIHINGIHEVSVDYCGCYEREERVIQVLKYGWFPATP</sequence>
<evidence type="ECO:0000313" key="1">
    <source>
        <dbReference type="EMBL" id="TFK60024.1"/>
    </source>
</evidence>